<evidence type="ECO:0000256" key="1">
    <source>
        <dbReference type="SAM" id="MobiDB-lite"/>
    </source>
</evidence>
<feature type="region of interest" description="Disordered" evidence="1">
    <location>
        <begin position="213"/>
        <end position="239"/>
    </location>
</feature>
<feature type="compositionally biased region" description="Low complexity" evidence="1">
    <location>
        <begin position="221"/>
        <end position="239"/>
    </location>
</feature>
<protein>
    <submittedName>
        <fullName evidence="3">Uncharacterized protein</fullName>
    </submittedName>
</protein>
<evidence type="ECO:0000313" key="4">
    <source>
        <dbReference type="Proteomes" id="UP001153069"/>
    </source>
</evidence>
<proteinExistence type="predicted"/>
<accession>A0A9N8EAL8</accession>
<dbReference type="Proteomes" id="UP001153069">
    <property type="component" value="Unassembled WGS sequence"/>
</dbReference>
<feature type="transmembrane region" description="Helical" evidence="2">
    <location>
        <begin position="105"/>
        <end position="124"/>
    </location>
</feature>
<dbReference type="EMBL" id="CAICTM010000730">
    <property type="protein sequence ID" value="CAB9515684.1"/>
    <property type="molecule type" value="Genomic_DNA"/>
</dbReference>
<name>A0A9N8EAL8_9STRA</name>
<keyword evidence="2" id="KW-0812">Transmembrane</keyword>
<comment type="caution">
    <text evidence="3">The sequence shown here is derived from an EMBL/GenBank/DDBJ whole genome shotgun (WGS) entry which is preliminary data.</text>
</comment>
<keyword evidence="2" id="KW-0472">Membrane</keyword>
<keyword evidence="2" id="KW-1133">Transmembrane helix</keyword>
<dbReference type="AlphaFoldDB" id="A0A9N8EAL8"/>
<keyword evidence="4" id="KW-1185">Reference proteome</keyword>
<sequence>METCRTIGKCDFCPRGFDGVCANCSPSTGTFHREKCLSLHIRYVVTWSLHTALFVTLELDVEMRTMWSDVFARRPRGHSVAVPAKTTFARIAGEFFFVPCVRLRFVAVAGNILFVIVVPATIVFPMEIPLRGSILGMGTNWMSTGMRNIHTACATVSTSWLQSCVRRVASKLVFVEFAPLVDSGSVVWPVIVVLNSAAARVCHDIHHKPTPREKAIRRHSYSSSRPSWVPRRVQRSSSL</sequence>
<evidence type="ECO:0000256" key="2">
    <source>
        <dbReference type="SAM" id="Phobius"/>
    </source>
</evidence>
<evidence type="ECO:0000313" key="3">
    <source>
        <dbReference type="EMBL" id="CAB9515684.1"/>
    </source>
</evidence>
<gene>
    <name evidence="3" type="ORF">SEMRO_731_G194301.1</name>
</gene>
<organism evidence="3 4">
    <name type="scientific">Seminavis robusta</name>
    <dbReference type="NCBI Taxonomy" id="568900"/>
    <lineage>
        <taxon>Eukaryota</taxon>
        <taxon>Sar</taxon>
        <taxon>Stramenopiles</taxon>
        <taxon>Ochrophyta</taxon>
        <taxon>Bacillariophyta</taxon>
        <taxon>Bacillariophyceae</taxon>
        <taxon>Bacillariophycidae</taxon>
        <taxon>Naviculales</taxon>
        <taxon>Naviculaceae</taxon>
        <taxon>Seminavis</taxon>
    </lineage>
</organism>
<reference evidence="3" key="1">
    <citation type="submission" date="2020-06" db="EMBL/GenBank/DDBJ databases">
        <authorList>
            <consortium name="Plant Systems Biology data submission"/>
        </authorList>
    </citation>
    <scope>NUCLEOTIDE SEQUENCE</scope>
    <source>
        <strain evidence="3">D6</strain>
    </source>
</reference>